<protein>
    <submittedName>
        <fullName evidence="2">Transcriptional regulator</fullName>
    </submittedName>
</protein>
<dbReference type="PROSITE" id="PS50943">
    <property type="entry name" value="HTH_CROC1"/>
    <property type="match status" value="1"/>
</dbReference>
<dbReference type="EMBL" id="JAPQER010000010">
    <property type="protein sequence ID" value="MCY6485738.1"/>
    <property type="molecule type" value="Genomic_DNA"/>
</dbReference>
<evidence type="ECO:0000259" key="1">
    <source>
        <dbReference type="PROSITE" id="PS50943"/>
    </source>
</evidence>
<name>A0ABT4D6W0_9CLOT</name>
<dbReference type="RefSeq" id="WP_268042338.1">
    <property type="nucleotide sequence ID" value="NZ_JAPQER010000010.1"/>
</dbReference>
<evidence type="ECO:0000313" key="3">
    <source>
        <dbReference type="Proteomes" id="UP001078443"/>
    </source>
</evidence>
<dbReference type="Proteomes" id="UP001078443">
    <property type="component" value="Unassembled WGS sequence"/>
</dbReference>
<feature type="domain" description="HTH cro/C1-type" evidence="1">
    <location>
        <begin position="14"/>
        <end position="67"/>
    </location>
</feature>
<dbReference type="CDD" id="cd00093">
    <property type="entry name" value="HTH_XRE"/>
    <property type="match status" value="1"/>
</dbReference>
<dbReference type="SUPFAM" id="SSF47413">
    <property type="entry name" value="lambda repressor-like DNA-binding domains"/>
    <property type="match status" value="1"/>
</dbReference>
<accession>A0ABT4D6W0</accession>
<comment type="caution">
    <text evidence="2">The sequence shown here is derived from an EMBL/GenBank/DDBJ whole genome shotgun (WGS) entry which is preliminary data.</text>
</comment>
<dbReference type="Gene3D" id="1.10.260.40">
    <property type="entry name" value="lambda repressor-like DNA-binding domains"/>
    <property type="match status" value="1"/>
</dbReference>
<dbReference type="InterPro" id="IPR001387">
    <property type="entry name" value="Cro/C1-type_HTH"/>
</dbReference>
<dbReference type="InterPro" id="IPR010982">
    <property type="entry name" value="Lambda_DNA-bd_dom_sf"/>
</dbReference>
<dbReference type="SMART" id="SM00530">
    <property type="entry name" value="HTH_XRE"/>
    <property type="match status" value="1"/>
</dbReference>
<proteinExistence type="predicted"/>
<keyword evidence="3" id="KW-1185">Reference proteome</keyword>
<gene>
    <name evidence="2" type="ORF">OW763_15545</name>
</gene>
<organism evidence="2 3">
    <name type="scientific">Clostridium aestuarii</name>
    <dbReference type="NCBI Taxonomy" id="338193"/>
    <lineage>
        <taxon>Bacteria</taxon>
        <taxon>Bacillati</taxon>
        <taxon>Bacillota</taxon>
        <taxon>Clostridia</taxon>
        <taxon>Eubacteriales</taxon>
        <taxon>Clostridiaceae</taxon>
        <taxon>Clostridium</taxon>
    </lineage>
</organism>
<reference evidence="2" key="1">
    <citation type="submission" date="2022-12" db="EMBL/GenBank/DDBJ databases">
        <authorList>
            <person name="Wang J."/>
        </authorList>
    </citation>
    <scope>NUCLEOTIDE SEQUENCE</scope>
    <source>
        <strain evidence="2">HY-45-18</strain>
    </source>
</reference>
<evidence type="ECO:0000313" key="2">
    <source>
        <dbReference type="EMBL" id="MCY6485738.1"/>
    </source>
</evidence>
<sequence>MTREEFIKKVDSKIKLIRNEKAYTQDKMAQIIGISKKTLIQIEKERGSLGWTAAVAVCSIFKDSEILQMTLGGDAQDIILSLAFDKYEETYTKTMGGKIWWNDIEAKGEYRVQKNVISNHYRILNKDDRRICYSFDIEYINKRVDELYSKDEDK</sequence>